<evidence type="ECO:0000313" key="2">
    <source>
        <dbReference type="Proteomes" id="UP000749559"/>
    </source>
</evidence>
<name>A0A8J1UB62_OWEFU</name>
<dbReference type="EMBL" id="CAIIXF020000001">
    <property type="protein sequence ID" value="CAH1774213.1"/>
    <property type="molecule type" value="Genomic_DNA"/>
</dbReference>
<dbReference type="Gene3D" id="3.40.50.410">
    <property type="entry name" value="von Willebrand factor, type A domain"/>
    <property type="match status" value="1"/>
</dbReference>
<keyword evidence="2" id="KW-1185">Reference proteome</keyword>
<dbReference type="InterPro" id="IPR002035">
    <property type="entry name" value="VWF_A"/>
</dbReference>
<feature type="non-terminal residue" evidence="1">
    <location>
        <position position="1"/>
    </location>
</feature>
<dbReference type="AlphaFoldDB" id="A0A8J1UB62"/>
<evidence type="ECO:0000313" key="1">
    <source>
        <dbReference type="EMBL" id="CAH1774213.1"/>
    </source>
</evidence>
<gene>
    <name evidence="1" type="ORF">OFUS_LOCUS1717</name>
</gene>
<accession>A0A8J1UB62</accession>
<protein>
    <submittedName>
        <fullName evidence="1">Uncharacterized protein</fullName>
    </submittedName>
</protein>
<comment type="caution">
    <text evidence="1">The sequence shown here is derived from an EMBL/GenBank/DDBJ whole genome shotgun (WGS) entry which is preliminary data.</text>
</comment>
<sequence>FMLYTLNYIMSRCFRLKMVNMMKSLYFYWLVCVNMMKTDASSILKPDECGLDIMVVLDGSSSISKENKAITRSALLPMVDHLQELTGIGTGAKSSLISFILYGEEILLQVDMSKHQTYNDVVTQLKRTLLVEDEWPYWRHTRTDLALTKALQHLMTAGRPDTRKMIILETDGATFPLGKHRRTIMIAQYNREYVQYQIPILVIVFPNNFGSRSSQTQVNMKKEINAITWGIEKRIYNTTDFNDAARTMVYILDDIFDSSSTRGLDISNKCNDGQVEATQVSTTAAPPQTQCCPCPGGTTLARSTSATATSTQA</sequence>
<dbReference type="OrthoDB" id="5317514at2759"/>
<dbReference type="InterPro" id="IPR036465">
    <property type="entry name" value="vWFA_dom_sf"/>
</dbReference>
<proteinExistence type="predicted"/>
<dbReference type="Pfam" id="PF00092">
    <property type="entry name" value="VWA"/>
    <property type="match status" value="1"/>
</dbReference>
<reference evidence="1" key="1">
    <citation type="submission" date="2022-03" db="EMBL/GenBank/DDBJ databases">
        <authorList>
            <person name="Martin C."/>
        </authorList>
    </citation>
    <scope>NUCLEOTIDE SEQUENCE</scope>
</reference>
<dbReference type="Proteomes" id="UP000749559">
    <property type="component" value="Unassembled WGS sequence"/>
</dbReference>
<feature type="non-terminal residue" evidence="1">
    <location>
        <position position="313"/>
    </location>
</feature>
<organism evidence="1 2">
    <name type="scientific">Owenia fusiformis</name>
    <name type="common">Polychaete worm</name>
    <dbReference type="NCBI Taxonomy" id="6347"/>
    <lineage>
        <taxon>Eukaryota</taxon>
        <taxon>Metazoa</taxon>
        <taxon>Spiralia</taxon>
        <taxon>Lophotrochozoa</taxon>
        <taxon>Annelida</taxon>
        <taxon>Polychaeta</taxon>
        <taxon>Sedentaria</taxon>
        <taxon>Canalipalpata</taxon>
        <taxon>Sabellida</taxon>
        <taxon>Oweniida</taxon>
        <taxon>Oweniidae</taxon>
        <taxon>Owenia</taxon>
    </lineage>
</organism>
<dbReference type="SUPFAM" id="SSF53300">
    <property type="entry name" value="vWA-like"/>
    <property type="match status" value="1"/>
</dbReference>
<dbReference type="PROSITE" id="PS50234">
    <property type="entry name" value="VWFA"/>
    <property type="match status" value="1"/>
</dbReference>